<evidence type="ECO:0008006" key="3">
    <source>
        <dbReference type="Google" id="ProtNLM"/>
    </source>
</evidence>
<sequence length="180" mass="20081">MAIRDILFQDIRAGRIRGASGSGRAFRIRIFGAKRASARMKKRSKGIKNGKHIGIKKTMIVMFQRIAKNFDSPVGHGHKPPIPWKPLAPSTRKEKTKKGLSPLPLTRSGLLKQSWAIKATNNSGTLTSTAASKKGVFYGKFHDRGTKHIPKRRILLTEKYAGQIAVQQLGKFIKTKIEIR</sequence>
<name>A0A0F9E6G4_9ZZZZ</name>
<organism evidence="2">
    <name type="scientific">marine sediment metagenome</name>
    <dbReference type="NCBI Taxonomy" id="412755"/>
    <lineage>
        <taxon>unclassified sequences</taxon>
        <taxon>metagenomes</taxon>
        <taxon>ecological metagenomes</taxon>
    </lineage>
</organism>
<gene>
    <name evidence="2" type="ORF">LCGC14_2463520</name>
</gene>
<protein>
    <recommendedName>
        <fullName evidence="3">Phage virion morphogenesis protein</fullName>
    </recommendedName>
</protein>
<proteinExistence type="predicted"/>
<evidence type="ECO:0000256" key="1">
    <source>
        <dbReference type="SAM" id="MobiDB-lite"/>
    </source>
</evidence>
<comment type="caution">
    <text evidence="2">The sequence shown here is derived from an EMBL/GenBank/DDBJ whole genome shotgun (WGS) entry which is preliminary data.</text>
</comment>
<feature type="region of interest" description="Disordered" evidence="1">
    <location>
        <begin position="72"/>
        <end position="103"/>
    </location>
</feature>
<dbReference type="AlphaFoldDB" id="A0A0F9E6G4"/>
<dbReference type="EMBL" id="LAZR01038412">
    <property type="protein sequence ID" value="KKL19633.1"/>
    <property type="molecule type" value="Genomic_DNA"/>
</dbReference>
<evidence type="ECO:0000313" key="2">
    <source>
        <dbReference type="EMBL" id="KKL19633.1"/>
    </source>
</evidence>
<reference evidence="2" key="1">
    <citation type="journal article" date="2015" name="Nature">
        <title>Complex archaea that bridge the gap between prokaryotes and eukaryotes.</title>
        <authorList>
            <person name="Spang A."/>
            <person name="Saw J.H."/>
            <person name="Jorgensen S.L."/>
            <person name="Zaremba-Niedzwiedzka K."/>
            <person name="Martijn J."/>
            <person name="Lind A.E."/>
            <person name="van Eijk R."/>
            <person name="Schleper C."/>
            <person name="Guy L."/>
            <person name="Ettema T.J."/>
        </authorList>
    </citation>
    <scope>NUCLEOTIDE SEQUENCE</scope>
</reference>
<accession>A0A0F9E6G4</accession>